<dbReference type="VEuPathDB" id="FungiDB:SJAG_02924"/>
<dbReference type="OMA" id="LPQVHPW"/>
<evidence type="ECO:0000313" key="4">
    <source>
        <dbReference type="Proteomes" id="UP000001744"/>
    </source>
</evidence>
<dbReference type="AlphaFoldDB" id="B6K1J5"/>
<dbReference type="STRING" id="402676.B6K1J5"/>
<evidence type="ECO:0000256" key="1">
    <source>
        <dbReference type="SAM" id="Phobius"/>
    </source>
</evidence>
<dbReference type="PROSITE" id="PS51257">
    <property type="entry name" value="PROKAR_LIPOPROTEIN"/>
    <property type="match status" value="1"/>
</dbReference>
<dbReference type="OrthoDB" id="5388663at2759"/>
<dbReference type="InterPro" id="IPR033481">
    <property type="entry name" value="Dni1/Fig1"/>
</dbReference>
<organism evidence="2 4">
    <name type="scientific">Schizosaccharomyces japonicus (strain yFS275 / FY16936)</name>
    <name type="common">Fission yeast</name>
    <dbReference type="NCBI Taxonomy" id="402676"/>
    <lineage>
        <taxon>Eukaryota</taxon>
        <taxon>Fungi</taxon>
        <taxon>Dikarya</taxon>
        <taxon>Ascomycota</taxon>
        <taxon>Taphrinomycotina</taxon>
        <taxon>Schizosaccharomycetes</taxon>
        <taxon>Schizosaccharomycetales</taxon>
        <taxon>Schizosaccharomycetaceae</taxon>
        <taxon>Schizosaccharomyces</taxon>
    </lineage>
</organism>
<dbReference type="EMBL" id="KE651166">
    <property type="protein sequence ID" value="EEB07816.2"/>
    <property type="molecule type" value="Genomic_DNA"/>
</dbReference>
<dbReference type="GO" id="GO:0016020">
    <property type="term" value="C:membrane"/>
    <property type="evidence" value="ECO:0007669"/>
    <property type="project" value="InterPro"/>
</dbReference>
<keyword evidence="4" id="KW-1185">Reference proteome</keyword>
<accession>B6K1J5</accession>
<dbReference type="JaponicusDB" id="SJAG_02924">
    <property type="gene designation" value="dni1"/>
</dbReference>
<feature type="transmembrane region" description="Helical" evidence="1">
    <location>
        <begin position="12"/>
        <end position="39"/>
    </location>
</feature>
<proteinExistence type="predicted"/>
<keyword evidence="1" id="KW-0812">Transmembrane</keyword>
<dbReference type="Proteomes" id="UP000001744">
    <property type="component" value="Unassembled WGS sequence"/>
</dbReference>
<dbReference type="Pfam" id="PF12351">
    <property type="entry name" value="Fig1"/>
    <property type="match status" value="1"/>
</dbReference>
<dbReference type="PANTHER" id="PTHR28092">
    <property type="entry name" value="FACTOR-INDUCED GENE 1 PROTEIN"/>
    <property type="match status" value="1"/>
</dbReference>
<gene>
    <name evidence="3" type="primary">dni1</name>
    <name evidence="2" type="ORF">SJAG_02924</name>
</gene>
<sequence length="222" mass="24249">MFKALLVWTKRLVLIISWILQTIVVTGCSKTSSLGVYLLRVSNKFGDASFGFGNTCVRETNVTTTCTNTAKLLPGSPTVDLVNLRTKFVNEKVHPWLVYLSYALLTGYFLSTLLNSLPLLKNVNVFVRVMIPLGVSSTIMNLIALAFVNISVCSFALAFNNNTSSSINIDAGQHMLGMFWTALVLVFVATVADSILLATESKSSKSETIPAAEKQGTFRRLP</sequence>
<reference evidence="2 4" key="1">
    <citation type="journal article" date="2011" name="Science">
        <title>Comparative functional genomics of the fission yeasts.</title>
        <authorList>
            <person name="Rhind N."/>
            <person name="Chen Z."/>
            <person name="Yassour M."/>
            <person name="Thompson D.A."/>
            <person name="Haas B.J."/>
            <person name="Habib N."/>
            <person name="Wapinski I."/>
            <person name="Roy S."/>
            <person name="Lin M.F."/>
            <person name="Heiman D.I."/>
            <person name="Young S.K."/>
            <person name="Furuya K."/>
            <person name="Guo Y."/>
            <person name="Pidoux A."/>
            <person name="Chen H.M."/>
            <person name="Robbertse B."/>
            <person name="Goldberg J.M."/>
            <person name="Aoki K."/>
            <person name="Bayne E.H."/>
            <person name="Berlin A.M."/>
            <person name="Desjardins C.A."/>
            <person name="Dobbs E."/>
            <person name="Dukaj L."/>
            <person name="Fan L."/>
            <person name="FitzGerald M.G."/>
            <person name="French C."/>
            <person name="Gujja S."/>
            <person name="Hansen K."/>
            <person name="Keifenheim D."/>
            <person name="Levin J.Z."/>
            <person name="Mosher R.A."/>
            <person name="Mueller C.A."/>
            <person name="Pfiffner J."/>
            <person name="Priest M."/>
            <person name="Russ C."/>
            <person name="Smialowska A."/>
            <person name="Swoboda P."/>
            <person name="Sykes S.M."/>
            <person name="Vaughn M."/>
            <person name="Vengrova S."/>
            <person name="Yoder R."/>
            <person name="Zeng Q."/>
            <person name="Allshire R."/>
            <person name="Baulcombe D."/>
            <person name="Birren B.W."/>
            <person name="Brown W."/>
            <person name="Ekwall K."/>
            <person name="Kellis M."/>
            <person name="Leatherwood J."/>
            <person name="Levin H."/>
            <person name="Margalit H."/>
            <person name="Martienssen R."/>
            <person name="Nieduszynski C.A."/>
            <person name="Spatafora J.W."/>
            <person name="Friedman N."/>
            <person name="Dalgaard J.Z."/>
            <person name="Baumann P."/>
            <person name="Niki H."/>
            <person name="Regev A."/>
            <person name="Nusbaum C."/>
        </authorList>
    </citation>
    <scope>NUCLEOTIDE SEQUENCE [LARGE SCALE GENOMIC DNA]</scope>
    <source>
        <strain evidence="4">yFS275 / FY16936</strain>
    </source>
</reference>
<dbReference type="PANTHER" id="PTHR28092:SF1">
    <property type="entry name" value="FACTOR-INDUCED GENE 1 PROTEIN"/>
    <property type="match status" value="1"/>
</dbReference>
<feature type="transmembrane region" description="Helical" evidence="1">
    <location>
        <begin position="96"/>
        <end position="117"/>
    </location>
</feature>
<evidence type="ECO:0000313" key="3">
    <source>
        <dbReference type="JaponicusDB" id="SJAG_02924"/>
    </source>
</evidence>
<keyword evidence="1" id="KW-1133">Transmembrane helix</keyword>
<dbReference type="GeneID" id="7051704"/>
<feature type="transmembrane region" description="Helical" evidence="1">
    <location>
        <begin position="138"/>
        <end position="159"/>
    </location>
</feature>
<protein>
    <submittedName>
        <fullName evidence="2">Tetraspan protein Dni1</fullName>
    </submittedName>
</protein>
<evidence type="ECO:0000313" key="2">
    <source>
        <dbReference type="EMBL" id="EEB07816.2"/>
    </source>
</evidence>
<feature type="transmembrane region" description="Helical" evidence="1">
    <location>
        <begin position="179"/>
        <end position="198"/>
    </location>
</feature>
<dbReference type="RefSeq" id="XP_002174109.2">
    <property type="nucleotide sequence ID" value="XM_002174073.2"/>
</dbReference>
<keyword evidence="1" id="KW-0472">Membrane</keyword>
<name>B6K1J5_SCHJY</name>
<dbReference type="HOGENOM" id="CLU_1185620_0_0_1"/>